<evidence type="ECO:0000313" key="2">
    <source>
        <dbReference type="EMBL" id="KUM56832.1"/>
    </source>
</evidence>
<dbReference type="AlphaFoldDB" id="A0A101MAB0"/>
<dbReference type="Proteomes" id="UP000055045">
    <property type="component" value="Unassembled WGS sequence"/>
</dbReference>
<evidence type="ECO:0000256" key="1">
    <source>
        <dbReference type="SAM" id="MobiDB-lite"/>
    </source>
</evidence>
<accession>A0A101MAB0</accession>
<proteinExistence type="predicted"/>
<gene>
    <name evidence="2" type="ORF">ACN42_g10368</name>
</gene>
<name>A0A101MAB0_PENFR</name>
<dbReference type="EMBL" id="LLXE01000431">
    <property type="protein sequence ID" value="KUM56832.1"/>
    <property type="molecule type" value="Genomic_DNA"/>
</dbReference>
<feature type="region of interest" description="Disordered" evidence="1">
    <location>
        <begin position="14"/>
        <end position="35"/>
    </location>
</feature>
<sequence length="68" mass="8073">MGLYCWNFTFPTEAGKNSIDQKKKNKTKRHDKSGIRTHASCETRKLLLVVESRYTLTWRLRPTRPSYQ</sequence>
<evidence type="ECO:0000313" key="3">
    <source>
        <dbReference type="Proteomes" id="UP000055045"/>
    </source>
</evidence>
<reference evidence="2 3" key="1">
    <citation type="submission" date="2015-10" db="EMBL/GenBank/DDBJ databases">
        <title>Genome sequencing of Penicillium freii.</title>
        <authorList>
            <person name="Nguyen H.D."/>
            <person name="Visagie C.M."/>
            <person name="Seifert K.A."/>
        </authorList>
    </citation>
    <scope>NUCLEOTIDE SEQUENCE [LARGE SCALE GENOMIC DNA]</scope>
    <source>
        <strain evidence="2 3">DAOM 242723</strain>
    </source>
</reference>
<keyword evidence="3" id="KW-1185">Reference proteome</keyword>
<comment type="caution">
    <text evidence="2">The sequence shown here is derived from an EMBL/GenBank/DDBJ whole genome shotgun (WGS) entry which is preliminary data.</text>
</comment>
<organism evidence="2 3">
    <name type="scientific">Penicillium freii</name>
    <dbReference type="NCBI Taxonomy" id="48697"/>
    <lineage>
        <taxon>Eukaryota</taxon>
        <taxon>Fungi</taxon>
        <taxon>Dikarya</taxon>
        <taxon>Ascomycota</taxon>
        <taxon>Pezizomycotina</taxon>
        <taxon>Eurotiomycetes</taxon>
        <taxon>Eurotiomycetidae</taxon>
        <taxon>Eurotiales</taxon>
        <taxon>Aspergillaceae</taxon>
        <taxon>Penicillium</taxon>
    </lineage>
</organism>
<protein>
    <submittedName>
        <fullName evidence="2">Uncharacterized protein</fullName>
    </submittedName>
</protein>